<dbReference type="SUPFAM" id="SSF52402">
    <property type="entry name" value="Adenine nucleotide alpha hydrolases-like"/>
    <property type="match status" value="1"/>
</dbReference>
<comment type="similarity">
    <text evidence="1">Belongs to the universal stress protein A family.</text>
</comment>
<dbReference type="Pfam" id="PF00582">
    <property type="entry name" value="Usp"/>
    <property type="match status" value="1"/>
</dbReference>
<feature type="domain" description="UspA" evidence="2">
    <location>
        <begin position="8"/>
        <end position="136"/>
    </location>
</feature>
<protein>
    <submittedName>
        <fullName evidence="3">Universal stress protein</fullName>
    </submittedName>
</protein>
<name>A0A1X2A7F1_9MYCO</name>
<sequence>MGDSAPSVVVGVDGSKAAVAAARWAVDEAVSRDIPLRLIYVIEPSERQAAGDREGRLATARSALQDARRAVEGTGQPAKVEAEILWGKPLASMMEESRSAVMMCVGSIGLNHAAHGVGSLSASLAASALCPVAVIRRPSGRRAAARVGRVTVQADNTGVLRQAFEEARLRQAPLRAIAVARSAGPDDVEAKRAAHALLRRRIARWTRQYPDVPVDSAVVRGTVDDYLAANQEPDQLFVTDARACYDLCGAHNAGNSILATRSSNL</sequence>
<accession>A0A1X2A7F1</accession>
<evidence type="ECO:0000259" key="2">
    <source>
        <dbReference type="Pfam" id="PF00582"/>
    </source>
</evidence>
<gene>
    <name evidence="3" type="ORF">AWB90_18640</name>
</gene>
<dbReference type="Proteomes" id="UP000193285">
    <property type="component" value="Unassembled WGS sequence"/>
</dbReference>
<reference evidence="3 4" key="1">
    <citation type="journal article" date="2015" name="Emerg. Microbes Infect.">
        <title>Characterization of 17 strains belonging to the Mycobacterium simiae complex and description of Mycobacterium paraense sp. nov.</title>
        <authorList>
            <person name="Fusco da Costa A.R."/>
            <person name="Fedrizzi T."/>
            <person name="Lopes M.L."/>
            <person name="Pecorari M."/>
            <person name="Oliveira da Costa W.L."/>
            <person name="Giacobazzi E."/>
            <person name="da Costa Bahia J.R."/>
            <person name="De Sanctis V."/>
            <person name="Batista Lima K.V."/>
            <person name="Bertorelli R."/>
            <person name="Grottola A."/>
            <person name="Fabio A."/>
            <person name="Mariottini A."/>
            <person name="Ferretti P."/>
            <person name="Di Leva F."/>
            <person name="Fregni Serpini G."/>
            <person name="Tagliazucchi S."/>
            <person name="Rumpianesi F."/>
            <person name="Jousson O."/>
            <person name="Segata N."/>
            <person name="Tortoli E."/>
        </authorList>
    </citation>
    <scope>NUCLEOTIDE SEQUENCE [LARGE SCALE GENOMIC DNA]</scope>
    <source>
        <strain evidence="3 4">IEC33</strain>
    </source>
</reference>
<dbReference type="RefSeq" id="WP_085245568.1">
    <property type="nucleotide sequence ID" value="NZ_LQPN01000059.1"/>
</dbReference>
<dbReference type="AlphaFoldDB" id="A0A1X2A7F1"/>
<dbReference type="EMBL" id="LQPN01000059">
    <property type="protein sequence ID" value="ORW43156.1"/>
    <property type="molecule type" value="Genomic_DNA"/>
</dbReference>
<dbReference type="OrthoDB" id="3174546at2"/>
<evidence type="ECO:0000313" key="3">
    <source>
        <dbReference type="EMBL" id="ORW43156.1"/>
    </source>
</evidence>
<dbReference type="InterPro" id="IPR006016">
    <property type="entry name" value="UspA"/>
</dbReference>
<dbReference type="PRINTS" id="PR01438">
    <property type="entry name" value="UNVRSLSTRESS"/>
</dbReference>
<evidence type="ECO:0000256" key="1">
    <source>
        <dbReference type="ARBA" id="ARBA00008791"/>
    </source>
</evidence>
<comment type="caution">
    <text evidence="3">The sequence shown here is derived from an EMBL/GenBank/DDBJ whole genome shotgun (WGS) entry which is preliminary data.</text>
</comment>
<dbReference type="InterPro" id="IPR006015">
    <property type="entry name" value="Universal_stress_UspA"/>
</dbReference>
<dbReference type="STRING" id="767916.AWB91_16695"/>
<evidence type="ECO:0000313" key="4">
    <source>
        <dbReference type="Proteomes" id="UP000193285"/>
    </source>
</evidence>
<dbReference type="Gene3D" id="3.40.50.620">
    <property type="entry name" value="HUPs"/>
    <property type="match status" value="2"/>
</dbReference>
<organism evidence="3 4">
    <name type="scientific">Mycobacterium paraense</name>
    <dbReference type="NCBI Taxonomy" id="767916"/>
    <lineage>
        <taxon>Bacteria</taxon>
        <taxon>Bacillati</taxon>
        <taxon>Actinomycetota</taxon>
        <taxon>Actinomycetes</taxon>
        <taxon>Mycobacteriales</taxon>
        <taxon>Mycobacteriaceae</taxon>
        <taxon>Mycobacterium</taxon>
        <taxon>Mycobacterium simiae complex</taxon>
    </lineage>
</organism>
<proteinExistence type="inferred from homology"/>
<dbReference type="InterPro" id="IPR014729">
    <property type="entry name" value="Rossmann-like_a/b/a_fold"/>
</dbReference>